<dbReference type="OrthoDB" id="3533150at2"/>
<protein>
    <submittedName>
        <fullName evidence="1">Uncharacterized protein</fullName>
    </submittedName>
</protein>
<keyword evidence="2" id="KW-1185">Reference proteome</keyword>
<evidence type="ECO:0000313" key="1">
    <source>
        <dbReference type="EMBL" id="TDC04475.1"/>
    </source>
</evidence>
<dbReference type="Proteomes" id="UP000295157">
    <property type="component" value="Unassembled WGS sequence"/>
</dbReference>
<proteinExistence type="predicted"/>
<comment type="caution">
    <text evidence="1">The sequence shown here is derived from an EMBL/GenBank/DDBJ whole genome shotgun (WGS) entry which is preliminary data.</text>
</comment>
<dbReference type="EMBL" id="SMJZ01000088">
    <property type="protein sequence ID" value="TDC04475.1"/>
    <property type="molecule type" value="Genomic_DNA"/>
</dbReference>
<gene>
    <name evidence="1" type="ORF">E1267_22675</name>
</gene>
<sequence>MLDSLIVPLFVTTDLPPEADLAGFGELLAGTARVLGRDGAGYAAFLAGRVFWLDRPVLPGQRPAADTELRFAGMLGHLAASGAGHTARDVVGDVRRAIGEAVTERYGDVGVAPAVFAIRDQDVRERTPDNALSVDTPGAAAELVSAARPYLWPSRLPRAMVIGDRSTGAA</sequence>
<reference evidence="1 2" key="1">
    <citation type="submission" date="2019-02" db="EMBL/GenBank/DDBJ databases">
        <title>Draft genome sequences of novel Actinobacteria.</title>
        <authorList>
            <person name="Sahin N."/>
            <person name="Ay H."/>
            <person name="Saygin H."/>
        </authorList>
    </citation>
    <scope>NUCLEOTIDE SEQUENCE [LARGE SCALE GENOMIC DNA]</scope>
    <source>
        <strain evidence="1 2">KC201</strain>
    </source>
</reference>
<accession>A0A4R4N6U1</accession>
<dbReference type="RefSeq" id="WP_132334675.1">
    <property type="nucleotide sequence ID" value="NZ_SMJZ01000088.1"/>
</dbReference>
<evidence type="ECO:0000313" key="2">
    <source>
        <dbReference type="Proteomes" id="UP000295157"/>
    </source>
</evidence>
<dbReference type="AlphaFoldDB" id="A0A4R4N6U1"/>
<name>A0A4R4N6U1_9ACTN</name>
<organism evidence="1 2">
    <name type="scientific">Nonomuraea longispora</name>
    <dbReference type="NCBI Taxonomy" id="1848320"/>
    <lineage>
        <taxon>Bacteria</taxon>
        <taxon>Bacillati</taxon>
        <taxon>Actinomycetota</taxon>
        <taxon>Actinomycetes</taxon>
        <taxon>Streptosporangiales</taxon>
        <taxon>Streptosporangiaceae</taxon>
        <taxon>Nonomuraea</taxon>
    </lineage>
</organism>